<dbReference type="EMBL" id="LUTQ01000014">
    <property type="protein sequence ID" value="OSN10827.1"/>
    <property type="molecule type" value="Genomic_DNA"/>
</dbReference>
<proteinExistence type="inferred from homology"/>
<dbReference type="GO" id="GO:0030153">
    <property type="term" value="P:bacteriocin immunity"/>
    <property type="evidence" value="ECO:0007669"/>
    <property type="project" value="UniProtKB-KW"/>
</dbReference>
<dbReference type="PRINTS" id="PR01299">
    <property type="entry name" value="PYOCIN"/>
</dbReference>
<dbReference type="InterPro" id="IPR035900">
    <property type="entry name" value="Colicin_E_sf"/>
</dbReference>
<dbReference type="Proteomes" id="UP000194040">
    <property type="component" value="Unassembled WGS sequence"/>
</dbReference>
<accession>A0A1X3RWU2</accession>
<evidence type="ECO:0000256" key="2">
    <source>
        <dbReference type="ARBA" id="ARBA00023025"/>
    </source>
</evidence>
<evidence type="ECO:0000313" key="6">
    <source>
        <dbReference type="Proteomes" id="UP000194040"/>
    </source>
</evidence>
<evidence type="ECO:0000313" key="5">
    <source>
        <dbReference type="Proteomes" id="UP000194020"/>
    </source>
</evidence>
<dbReference type="Proteomes" id="UP000194020">
    <property type="component" value="Unassembled WGS sequence"/>
</dbReference>
<dbReference type="InterPro" id="IPR000290">
    <property type="entry name" value="Colicin_pyocin"/>
</dbReference>
<keyword evidence="6" id="KW-1185">Reference proteome</keyword>
<organism evidence="3 5">
    <name type="scientific">Lonsdalea iberica</name>
    <dbReference type="NCBI Taxonomy" id="1082703"/>
    <lineage>
        <taxon>Bacteria</taxon>
        <taxon>Pseudomonadati</taxon>
        <taxon>Pseudomonadota</taxon>
        <taxon>Gammaproteobacteria</taxon>
        <taxon>Enterobacterales</taxon>
        <taxon>Pectobacteriaceae</taxon>
        <taxon>Lonsdalea</taxon>
    </lineage>
</organism>
<dbReference type="GO" id="GO:0015643">
    <property type="term" value="F:toxic substance binding"/>
    <property type="evidence" value="ECO:0007669"/>
    <property type="project" value="InterPro"/>
</dbReference>
<dbReference type="AlphaFoldDB" id="A0A1X3RWU2"/>
<comment type="similarity">
    <text evidence="1">Belongs to the colicins ColE2/ColE8/ColE9 and pyocins S1/S2 family.</text>
</comment>
<dbReference type="OrthoDB" id="6810874at2"/>
<evidence type="ECO:0000313" key="3">
    <source>
        <dbReference type="EMBL" id="OSN06513.1"/>
    </source>
</evidence>
<keyword evidence="2" id="KW-0079">Bacteriocin immunity</keyword>
<evidence type="ECO:0000313" key="4">
    <source>
        <dbReference type="EMBL" id="OSN10827.1"/>
    </source>
</evidence>
<dbReference type="Pfam" id="PF01320">
    <property type="entry name" value="Colicin_Pyocin"/>
    <property type="match status" value="1"/>
</dbReference>
<protein>
    <submittedName>
        <fullName evidence="3">Colicin immunity protein</fullName>
    </submittedName>
</protein>
<dbReference type="Gene3D" id="1.10.1200.20">
    <property type="entry name" value="Colicin E immunity protein"/>
    <property type="match status" value="1"/>
</dbReference>
<dbReference type="EMBL" id="LUTP01000013">
    <property type="protein sequence ID" value="OSN06513.1"/>
    <property type="molecule type" value="Genomic_DNA"/>
</dbReference>
<dbReference type="CDD" id="cd16363">
    <property type="entry name" value="Col_Im_like"/>
    <property type="match status" value="1"/>
</dbReference>
<sequence>MCIKNNLSDYTEHEFELFINGIFRENIAENDEKLDELLEHFEKITSHPDASDLFFYTLEDDQCTPDGVTKYIKEWRKSQGLPLFKDSK</sequence>
<comment type="caution">
    <text evidence="3">The sequence shown here is derived from an EMBL/GenBank/DDBJ whole genome shotgun (WGS) entry which is preliminary data.</text>
</comment>
<gene>
    <name evidence="3" type="ORF">AU511_07075</name>
    <name evidence="4" type="ORF">AU512_06305</name>
</gene>
<dbReference type="SUPFAM" id="SSF47345">
    <property type="entry name" value="Colicin E immunity proteins"/>
    <property type="match status" value="1"/>
</dbReference>
<evidence type="ECO:0000256" key="1">
    <source>
        <dbReference type="ARBA" id="ARBA00009346"/>
    </source>
</evidence>
<reference evidence="5 6" key="1">
    <citation type="submission" date="2016-02" db="EMBL/GenBank/DDBJ databases">
        <title>Species-wide whole genome sequencing reveals diversity, host range in Lonsdalea quercina.</title>
        <authorList>
            <person name="Li Y."/>
        </authorList>
    </citation>
    <scope>NUCLEOTIDE SEQUENCE [LARGE SCALE GENOMIC DNA]</scope>
    <source>
        <strain evidence="3 5">LMG 26264</strain>
        <strain evidence="4 6">LMG 26265</strain>
    </source>
</reference>
<name>A0A1X3RWU2_9GAMM</name>